<dbReference type="RefSeq" id="WP_095070992.1">
    <property type="nucleotide sequence ID" value="NZ_LT906465.1"/>
</dbReference>
<dbReference type="CDD" id="cd01347">
    <property type="entry name" value="ligand_gated_channel"/>
    <property type="match status" value="1"/>
</dbReference>
<comment type="similarity">
    <text evidence="10 11">Belongs to the TonB-dependent receptor family.</text>
</comment>
<evidence type="ECO:0000256" key="8">
    <source>
        <dbReference type="ARBA" id="ARBA00023170"/>
    </source>
</evidence>
<name>A0A239X6W7_9FLAO</name>
<evidence type="ECO:0000256" key="3">
    <source>
        <dbReference type="ARBA" id="ARBA00022452"/>
    </source>
</evidence>
<dbReference type="Pfam" id="PF07715">
    <property type="entry name" value="Plug"/>
    <property type="match status" value="1"/>
</dbReference>
<dbReference type="InterPro" id="IPR036942">
    <property type="entry name" value="Beta-barrel_TonB_sf"/>
</dbReference>
<evidence type="ECO:0000313" key="16">
    <source>
        <dbReference type="Proteomes" id="UP000215196"/>
    </source>
</evidence>
<keyword evidence="8" id="KW-0675">Receptor</keyword>
<keyword evidence="4 10" id="KW-0812">Transmembrane</keyword>
<reference evidence="15 16" key="1">
    <citation type="submission" date="2017-06" db="EMBL/GenBank/DDBJ databases">
        <authorList>
            <consortium name="Pathogen Informatics"/>
        </authorList>
    </citation>
    <scope>NUCLEOTIDE SEQUENCE [LARGE SCALE GENOMIC DNA]</scope>
    <source>
        <strain evidence="15 16">NCTC13490</strain>
    </source>
</reference>
<dbReference type="PROSITE" id="PS01156">
    <property type="entry name" value="TONB_DEPENDENT_REC_2"/>
    <property type="match status" value="1"/>
</dbReference>
<comment type="subcellular location">
    <subcellularLocation>
        <location evidence="1 10">Cell outer membrane</location>
        <topology evidence="1 10">Multi-pass membrane protein</topology>
    </subcellularLocation>
</comment>
<feature type="signal peptide" evidence="12">
    <location>
        <begin position="1"/>
        <end position="20"/>
    </location>
</feature>
<evidence type="ECO:0000259" key="14">
    <source>
        <dbReference type="Pfam" id="PF07715"/>
    </source>
</evidence>
<dbReference type="InterPro" id="IPR037066">
    <property type="entry name" value="Plug_dom_sf"/>
</dbReference>
<dbReference type="Pfam" id="PF00593">
    <property type="entry name" value="TonB_dep_Rec_b-barrel"/>
    <property type="match status" value="1"/>
</dbReference>
<dbReference type="Gene3D" id="2.40.170.20">
    <property type="entry name" value="TonB-dependent receptor, beta-barrel domain"/>
    <property type="match status" value="1"/>
</dbReference>
<dbReference type="InterPro" id="IPR000531">
    <property type="entry name" value="Beta-barrel_TonB"/>
</dbReference>
<dbReference type="SUPFAM" id="SSF56935">
    <property type="entry name" value="Porins"/>
    <property type="match status" value="1"/>
</dbReference>
<sequence length="635" mass="71807">MKKRLIFVGAMLVVSSNIFAQQENETTIEEVTIASKIPQQLYKTGKNVKLITSKDLEKFQGQNLNEVLQQVSGFQITGNFNNDAEPKSPKIRGGKMANILVLIDGVPMKDVTGNDYTAMDLRLFAIENVESIEVLNGASSVLYGSNATVSVINIKTKKNATKKIQGEVGLKGGSFGTFAQNTGVRGNINGFKYQLSGFNEKSDGISAAEGKDFEKDGFEKQNLAATIGYGVENFDFNINGGWNHNFYHYDAGAFTDGKDRGNDKQSYIGGNANFKYNKGQVTFNTRYSGNERLLQGLDENSYRDEYQYEGKNFFAEIFNNYKVSENFNFTVGLQHENQRMASKALPWGGTQMEDGLKMDDTEMSNLDAFANFNANYKGFNLDAGARFTDNSKFGNHFVYSVNPYYLWEIETMFYKVGYSYATAFIAPTLYQSYGTLPYTLGNPDLKPETNQTHEIDFSIGKKDRSIVFNASLFQRKEADVFAYKTNPDFTGQFINIENNKVKGFELGLDYAMNEQLRFGGNFSFVEKENAATMLRQPKQRMNSYVEYLPFKTTRIALSHQFTSKRSDAYWDNSTFTVKNVELDSYHLFNLNVNQKLPYNLETYLNIGNLFNESYVDVAGFTTKPRNFMVGVNYKF</sequence>
<keyword evidence="5 12" id="KW-0732">Signal</keyword>
<protein>
    <submittedName>
        <fullName evidence="15">Outer membrane cobalamin translocator</fullName>
    </submittedName>
</protein>
<proteinExistence type="inferred from homology"/>
<evidence type="ECO:0000256" key="5">
    <source>
        <dbReference type="ARBA" id="ARBA00022729"/>
    </source>
</evidence>
<evidence type="ECO:0000256" key="7">
    <source>
        <dbReference type="ARBA" id="ARBA00023136"/>
    </source>
</evidence>
<dbReference type="KEGG" id="ctak:4412677_00996"/>
<evidence type="ECO:0000256" key="6">
    <source>
        <dbReference type="ARBA" id="ARBA00023077"/>
    </source>
</evidence>
<dbReference type="EMBL" id="LT906465">
    <property type="protein sequence ID" value="SNV41933.1"/>
    <property type="molecule type" value="Genomic_DNA"/>
</dbReference>
<dbReference type="Proteomes" id="UP000215196">
    <property type="component" value="Chromosome 1"/>
</dbReference>
<dbReference type="PANTHER" id="PTHR30069">
    <property type="entry name" value="TONB-DEPENDENT OUTER MEMBRANE RECEPTOR"/>
    <property type="match status" value="1"/>
</dbReference>
<dbReference type="GO" id="GO:0044718">
    <property type="term" value="P:siderophore transmembrane transport"/>
    <property type="evidence" value="ECO:0007669"/>
    <property type="project" value="TreeGrafter"/>
</dbReference>
<keyword evidence="9 10" id="KW-0998">Cell outer membrane</keyword>
<keyword evidence="6 11" id="KW-0798">TonB box</keyword>
<keyword evidence="7 10" id="KW-0472">Membrane</keyword>
<dbReference type="Gene3D" id="2.170.130.10">
    <property type="entry name" value="TonB-dependent receptor, plug domain"/>
    <property type="match status" value="1"/>
</dbReference>
<keyword evidence="16" id="KW-1185">Reference proteome</keyword>
<evidence type="ECO:0000259" key="13">
    <source>
        <dbReference type="Pfam" id="PF00593"/>
    </source>
</evidence>
<feature type="domain" description="TonB-dependent receptor plug" evidence="14">
    <location>
        <begin position="42"/>
        <end position="148"/>
    </location>
</feature>
<dbReference type="InterPro" id="IPR010917">
    <property type="entry name" value="TonB_rcpt_CS"/>
</dbReference>
<evidence type="ECO:0000256" key="1">
    <source>
        <dbReference type="ARBA" id="ARBA00004571"/>
    </source>
</evidence>
<dbReference type="InterPro" id="IPR012910">
    <property type="entry name" value="Plug_dom"/>
</dbReference>
<evidence type="ECO:0000256" key="12">
    <source>
        <dbReference type="SAM" id="SignalP"/>
    </source>
</evidence>
<keyword evidence="3 10" id="KW-1134">Transmembrane beta strand</keyword>
<accession>A0A239X6W7</accession>
<evidence type="ECO:0000256" key="11">
    <source>
        <dbReference type="RuleBase" id="RU003357"/>
    </source>
</evidence>
<evidence type="ECO:0000256" key="4">
    <source>
        <dbReference type="ARBA" id="ARBA00022692"/>
    </source>
</evidence>
<keyword evidence="2 10" id="KW-0813">Transport</keyword>
<dbReference type="GO" id="GO:0009279">
    <property type="term" value="C:cell outer membrane"/>
    <property type="evidence" value="ECO:0007669"/>
    <property type="project" value="UniProtKB-SubCell"/>
</dbReference>
<evidence type="ECO:0000256" key="9">
    <source>
        <dbReference type="ARBA" id="ARBA00023237"/>
    </source>
</evidence>
<dbReference type="AlphaFoldDB" id="A0A239X6W7"/>
<feature type="domain" description="TonB-dependent receptor-like beta-barrel" evidence="13">
    <location>
        <begin position="216"/>
        <end position="609"/>
    </location>
</feature>
<dbReference type="GO" id="GO:0015344">
    <property type="term" value="F:siderophore uptake transmembrane transporter activity"/>
    <property type="evidence" value="ECO:0007669"/>
    <property type="project" value="TreeGrafter"/>
</dbReference>
<gene>
    <name evidence="15" type="primary">btuB</name>
    <name evidence="15" type="ORF">SAMEA4412677_00996</name>
</gene>
<evidence type="ECO:0000256" key="10">
    <source>
        <dbReference type="PROSITE-ProRule" id="PRU01360"/>
    </source>
</evidence>
<evidence type="ECO:0000256" key="2">
    <source>
        <dbReference type="ARBA" id="ARBA00022448"/>
    </source>
</evidence>
<evidence type="ECO:0000313" key="15">
    <source>
        <dbReference type="EMBL" id="SNV41933.1"/>
    </source>
</evidence>
<dbReference type="PANTHER" id="PTHR30069:SF29">
    <property type="entry name" value="HEMOGLOBIN AND HEMOGLOBIN-HAPTOGLOBIN-BINDING PROTEIN 1-RELATED"/>
    <property type="match status" value="1"/>
</dbReference>
<dbReference type="PROSITE" id="PS52016">
    <property type="entry name" value="TONB_DEPENDENT_REC_3"/>
    <property type="match status" value="1"/>
</dbReference>
<feature type="chain" id="PRO_5013054423" evidence="12">
    <location>
        <begin position="21"/>
        <end position="635"/>
    </location>
</feature>
<dbReference type="InterPro" id="IPR039426">
    <property type="entry name" value="TonB-dep_rcpt-like"/>
</dbReference>
<organism evidence="15 16">
    <name type="scientific">Chryseobacterium taklimakanense</name>
    <dbReference type="NCBI Taxonomy" id="536441"/>
    <lineage>
        <taxon>Bacteria</taxon>
        <taxon>Pseudomonadati</taxon>
        <taxon>Bacteroidota</taxon>
        <taxon>Flavobacteriia</taxon>
        <taxon>Flavobacteriales</taxon>
        <taxon>Weeksellaceae</taxon>
        <taxon>Chryseobacterium group</taxon>
        <taxon>Chryseobacterium</taxon>
    </lineage>
</organism>